<dbReference type="STRING" id="205917.A0A4Y9YU56"/>
<dbReference type="Gene3D" id="3.90.180.10">
    <property type="entry name" value="Medium-chain alcohol dehydrogenases, catalytic domain"/>
    <property type="match status" value="1"/>
</dbReference>
<comment type="caution">
    <text evidence="2">The sequence shown here is derived from an EMBL/GenBank/DDBJ whole genome shotgun (WGS) entry which is preliminary data.</text>
</comment>
<feature type="compositionally biased region" description="Low complexity" evidence="1">
    <location>
        <begin position="403"/>
        <end position="418"/>
    </location>
</feature>
<organism evidence="2 3">
    <name type="scientific">Dentipellis fragilis</name>
    <dbReference type="NCBI Taxonomy" id="205917"/>
    <lineage>
        <taxon>Eukaryota</taxon>
        <taxon>Fungi</taxon>
        <taxon>Dikarya</taxon>
        <taxon>Basidiomycota</taxon>
        <taxon>Agaricomycotina</taxon>
        <taxon>Agaricomycetes</taxon>
        <taxon>Russulales</taxon>
        <taxon>Hericiaceae</taxon>
        <taxon>Dentipellis</taxon>
    </lineage>
</organism>
<dbReference type="OrthoDB" id="2667864at2759"/>
<evidence type="ECO:0000313" key="2">
    <source>
        <dbReference type="EMBL" id="TFY65964.1"/>
    </source>
</evidence>
<keyword evidence="3" id="KW-1185">Reference proteome</keyword>
<evidence type="ECO:0000313" key="3">
    <source>
        <dbReference type="Proteomes" id="UP000298327"/>
    </source>
</evidence>
<dbReference type="AlphaFoldDB" id="A0A4Y9YU56"/>
<dbReference type="Proteomes" id="UP000298327">
    <property type="component" value="Unassembled WGS sequence"/>
</dbReference>
<feature type="region of interest" description="Disordered" evidence="1">
    <location>
        <begin position="291"/>
        <end position="344"/>
    </location>
</feature>
<sequence>MCLTTLSTSEDLTAYICVRLTPEPRAGPRDEEELMRAVLIKDGKGPIENLQASSPPHCSTAIRVLTMSILRTTGRLRRSASIAWTCTSGWGRYPVPAGASEILGVEFAGTIAELGPGVTGVCYRLGLQEDGPFASRYKFAMNCKRLQDVVLHQAGGDVQGDMMVYTHPPPTAARCVRWDGLHNNCESGLNEHVCFLAPILPETMRQDKKAGLALMHQAFKSEASQDLHVDKDSQKVTLTFCAAGKPATRASASFRAPKAHPCGHRVVAHHPLRAKKPVGMELQNILKQDTTAAARNKSRTIMDASHNRSNFSWRSSPRRNSPTQTTHDTRTPSDMSRHGLNNAPPHVELEFASDLQLARTRPASLNSNSLTGALGDSFVYPQRTHNTPAPARIVSSRRERNQSGSKVSSARSSAPVPSIRDSSTSRQSATVASRLTSRPHEMTFDVGNEYREQWKAGCPQPQPTASGSKAVRPLATTKKAIIAQKGRKAHAGSMAELNEELPYPWHRFDDPPNIRVVPQATLYIRHLKDELREKDEEIDKCHSWLNAANLEQVEMDGRLKKAFRENDGLRNMLRQYGANI</sequence>
<feature type="compositionally biased region" description="Polar residues" evidence="1">
    <location>
        <begin position="420"/>
        <end position="436"/>
    </location>
</feature>
<accession>A0A4Y9YU56</accession>
<feature type="compositionally biased region" description="Basic and acidic residues" evidence="1">
    <location>
        <begin position="327"/>
        <end position="337"/>
    </location>
</feature>
<name>A0A4Y9YU56_9AGAM</name>
<reference evidence="2 3" key="1">
    <citation type="submission" date="2019-02" db="EMBL/GenBank/DDBJ databases">
        <title>Genome sequencing of the rare red list fungi Dentipellis fragilis.</title>
        <authorList>
            <person name="Buettner E."/>
            <person name="Kellner H."/>
        </authorList>
    </citation>
    <scope>NUCLEOTIDE SEQUENCE [LARGE SCALE GENOMIC DNA]</scope>
    <source>
        <strain evidence="2 3">DSM 105465</strain>
    </source>
</reference>
<evidence type="ECO:0000256" key="1">
    <source>
        <dbReference type="SAM" id="MobiDB-lite"/>
    </source>
</evidence>
<proteinExistence type="predicted"/>
<dbReference type="EMBL" id="SEOQ01000291">
    <property type="protein sequence ID" value="TFY65964.1"/>
    <property type="molecule type" value="Genomic_DNA"/>
</dbReference>
<protein>
    <submittedName>
        <fullName evidence="2">Uncharacterized protein</fullName>
    </submittedName>
</protein>
<feature type="compositionally biased region" description="Polar residues" evidence="1">
    <location>
        <begin position="307"/>
        <end position="326"/>
    </location>
</feature>
<feature type="region of interest" description="Disordered" evidence="1">
    <location>
        <begin position="377"/>
        <end position="442"/>
    </location>
</feature>
<gene>
    <name evidence="2" type="ORF">EVG20_g5123</name>
</gene>